<dbReference type="InterPro" id="IPR036008">
    <property type="entry name" value="Aconitase_4Fe-4S_dom"/>
</dbReference>
<keyword evidence="5" id="KW-0408">Iron</keyword>
<dbReference type="GO" id="GO:0051539">
    <property type="term" value="F:4 iron, 4 sulfur cluster binding"/>
    <property type="evidence" value="ECO:0007669"/>
    <property type="project" value="TreeGrafter"/>
</dbReference>
<dbReference type="PRINTS" id="PR00415">
    <property type="entry name" value="ACONITASE"/>
</dbReference>
<evidence type="ECO:0000313" key="9">
    <source>
        <dbReference type="EMBL" id="SET56221.1"/>
    </source>
</evidence>
<dbReference type="Gene3D" id="3.20.19.10">
    <property type="entry name" value="Aconitase, domain 4"/>
    <property type="match status" value="1"/>
</dbReference>
<keyword evidence="6" id="KW-0411">Iron-sulfur</keyword>
<dbReference type="GO" id="GO:0006099">
    <property type="term" value="P:tricarboxylic acid cycle"/>
    <property type="evidence" value="ECO:0007669"/>
    <property type="project" value="UniProtKB-UniPathway"/>
</dbReference>
<gene>
    <name evidence="9" type="ORF">SAMN05216313_108126</name>
</gene>
<proteinExistence type="inferred from homology"/>
<dbReference type="Pfam" id="PF00694">
    <property type="entry name" value="Aconitase_C"/>
    <property type="match status" value="1"/>
</dbReference>
<dbReference type="RefSeq" id="WP_092362918.1">
    <property type="nucleotide sequence ID" value="NZ_FOIM01000008.1"/>
</dbReference>
<dbReference type="PANTHER" id="PTHR43160">
    <property type="entry name" value="ACONITATE HYDRATASE B"/>
    <property type="match status" value="1"/>
</dbReference>
<evidence type="ECO:0000259" key="7">
    <source>
        <dbReference type="Pfam" id="PF00330"/>
    </source>
</evidence>
<dbReference type="PANTHER" id="PTHR43160:SF3">
    <property type="entry name" value="ACONITATE HYDRATASE, MITOCHONDRIAL"/>
    <property type="match status" value="1"/>
</dbReference>
<dbReference type="InterPro" id="IPR000573">
    <property type="entry name" value="AconitaseA/IPMdHydase_ssu_swvl"/>
</dbReference>
<dbReference type="NCBIfam" id="TIGR01342">
    <property type="entry name" value="acon_putative"/>
    <property type="match status" value="1"/>
</dbReference>
<reference evidence="10" key="1">
    <citation type="submission" date="2016-10" db="EMBL/GenBank/DDBJ databases">
        <authorList>
            <person name="Varghese N."/>
            <person name="Submissions S."/>
        </authorList>
    </citation>
    <scope>NUCLEOTIDE SEQUENCE [LARGE SCALE GENOMIC DNA]</scope>
    <source>
        <strain evidence="10">NLAE-zl-G277</strain>
    </source>
</reference>
<evidence type="ECO:0000256" key="6">
    <source>
        <dbReference type="ARBA" id="ARBA00023014"/>
    </source>
</evidence>
<dbReference type="SUPFAM" id="SSF53732">
    <property type="entry name" value="Aconitase iron-sulfur domain"/>
    <property type="match status" value="1"/>
</dbReference>
<dbReference type="InterPro" id="IPR001030">
    <property type="entry name" value="Acoase/IPM_deHydtase_lsu_aba"/>
</dbReference>
<evidence type="ECO:0000256" key="4">
    <source>
        <dbReference type="ARBA" id="ARBA00022723"/>
    </source>
</evidence>
<dbReference type="GO" id="GO:0046872">
    <property type="term" value="F:metal ion binding"/>
    <property type="evidence" value="ECO:0007669"/>
    <property type="project" value="UniProtKB-KW"/>
</dbReference>
<dbReference type="Pfam" id="PF00330">
    <property type="entry name" value="Aconitase"/>
    <property type="match status" value="2"/>
</dbReference>
<dbReference type="Proteomes" id="UP000198508">
    <property type="component" value="Unassembled WGS sequence"/>
</dbReference>
<name>A0A1I0FD74_9FIRM</name>
<keyword evidence="4" id="KW-0479">Metal-binding</keyword>
<sequence length="645" mass="68263">MNLTEKIISSHLIRGEAKEGNEIALGIDQTLTQDALGMLAYIAFESFGIPQVRTQCSVSYLDHNMVYLDHRNPDDHAYLISMGKKYGIRVSRPGNGICHLVHCGRFALPGRTLLGTDSHTPTSGALGMLALGAGGIDVAAAMAGEPFYLKMPRVVNVRLTGSFKPGVGAKDLALAIAGRFTVKGGTGCVLEYTGPALGHLTVPQRMTLANMGAETGATSSIFPSDEQTRIYLKAQGREADFLPLAADPGAEYGQVVEFDLGEVDFMAAKPSQPDRVTPIRELRGIPVNQVYIGSCTNSSYSDLKTAARILRGRMVPDHVSLVVSPGSRQNYQMMMEEGILSDFVLAGARILECGCGPCVGMGQAVQSGGVSVRTSNRNFKGRCGTTAASVYLAGPAVAAAAAVTGFLCPPGEVISLEELAGIGEPEAYFVDDAMIALPAGPEARDQVEVVRGPSIRPIPLGTPQPGEIRARVVKKLGDNVSTDEIAPTGPEYGALRSNVPEAAKTAFIRSDPGFYGRALEYGSSVILAGENYGQGSSREHAALLPAYLGVRAVIARSFARIHRTNLINFGVLPLVFAEGSGPELAEEGQELVIQKKICAGETSDSWYTITAGATGKTFEAVASLTEREREIYAAGGLLSFIKGKY</sequence>
<comment type="subunit">
    <text evidence="3">Monomer.</text>
</comment>
<dbReference type="InterPro" id="IPR050926">
    <property type="entry name" value="Aconitase/IPM_isomerase"/>
</dbReference>
<dbReference type="InterPro" id="IPR015928">
    <property type="entry name" value="Aconitase/3IPM_dehydase_swvl"/>
</dbReference>
<dbReference type="SUPFAM" id="SSF52016">
    <property type="entry name" value="LeuD/IlvD-like"/>
    <property type="match status" value="1"/>
</dbReference>
<dbReference type="UniPathway" id="UPA00223">
    <property type="reaction ID" value="UER00718"/>
</dbReference>
<dbReference type="AlphaFoldDB" id="A0A1I0FD74"/>
<dbReference type="InterPro" id="IPR006250">
    <property type="entry name" value="Aconitase_put"/>
</dbReference>
<dbReference type="PROSITE" id="PS00450">
    <property type="entry name" value="ACONITASE_1"/>
    <property type="match status" value="1"/>
</dbReference>
<accession>A0A1I0FD74</accession>
<dbReference type="Gene3D" id="3.30.499.10">
    <property type="entry name" value="Aconitase, domain 3"/>
    <property type="match status" value="2"/>
</dbReference>
<dbReference type="PROSITE" id="PS01244">
    <property type="entry name" value="ACONITASE_2"/>
    <property type="match status" value="1"/>
</dbReference>
<feature type="domain" description="Aconitase/3-isopropylmalate dehydratase large subunit alpha/beta/alpha" evidence="7">
    <location>
        <begin position="282"/>
        <end position="405"/>
    </location>
</feature>
<evidence type="ECO:0000259" key="8">
    <source>
        <dbReference type="Pfam" id="PF00694"/>
    </source>
</evidence>
<evidence type="ECO:0000313" key="10">
    <source>
        <dbReference type="Proteomes" id="UP000198508"/>
    </source>
</evidence>
<evidence type="ECO:0000256" key="2">
    <source>
        <dbReference type="ARBA" id="ARBA00007185"/>
    </source>
</evidence>
<evidence type="ECO:0000256" key="5">
    <source>
        <dbReference type="ARBA" id="ARBA00023004"/>
    </source>
</evidence>
<evidence type="ECO:0000256" key="3">
    <source>
        <dbReference type="ARBA" id="ARBA00011245"/>
    </source>
</evidence>
<dbReference type="NCBIfam" id="NF005558">
    <property type="entry name" value="PRK07229.1"/>
    <property type="match status" value="1"/>
</dbReference>
<keyword evidence="10" id="KW-1185">Reference proteome</keyword>
<organism evidence="9 10">
    <name type="scientific">Enterocloster lavalensis</name>
    <dbReference type="NCBI Taxonomy" id="460384"/>
    <lineage>
        <taxon>Bacteria</taxon>
        <taxon>Bacillati</taxon>
        <taxon>Bacillota</taxon>
        <taxon>Clostridia</taxon>
        <taxon>Lachnospirales</taxon>
        <taxon>Lachnospiraceae</taxon>
        <taxon>Enterocloster</taxon>
    </lineage>
</organism>
<protein>
    <submittedName>
        <fullName evidence="9">Aconitase</fullName>
    </submittedName>
</protein>
<dbReference type="InterPro" id="IPR015931">
    <property type="entry name" value="Acnase/IPM_dHydase_lsu_aba_1/3"/>
</dbReference>
<evidence type="ECO:0000256" key="1">
    <source>
        <dbReference type="ARBA" id="ARBA00001966"/>
    </source>
</evidence>
<feature type="domain" description="Aconitase A/isopropylmalate dehydratase small subunit swivel" evidence="8">
    <location>
        <begin position="519"/>
        <end position="578"/>
    </location>
</feature>
<dbReference type="GO" id="GO:0003994">
    <property type="term" value="F:aconitate hydratase activity"/>
    <property type="evidence" value="ECO:0007669"/>
    <property type="project" value="TreeGrafter"/>
</dbReference>
<dbReference type="InterPro" id="IPR018136">
    <property type="entry name" value="Aconitase_4Fe-4S_BS"/>
</dbReference>
<comment type="cofactor">
    <cofactor evidence="1">
        <name>[4Fe-4S] cluster</name>
        <dbReference type="ChEBI" id="CHEBI:49883"/>
    </cofactor>
</comment>
<dbReference type="EMBL" id="FOIM01000008">
    <property type="protein sequence ID" value="SET56221.1"/>
    <property type="molecule type" value="Genomic_DNA"/>
</dbReference>
<comment type="similarity">
    <text evidence="2">Belongs to the aconitase/IPM isomerase family.</text>
</comment>
<dbReference type="STRING" id="460384.SAMN05216313_108126"/>
<feature type="domain" description="Aconitase/3-isopropylmalate dehydratase large subunit alpha/beta/alpha" evidence="7">
    <location>
        <begin position="5"/>
        <end position="281"/>
    </location>
</feature>
<dbReference type="GO" id="GO:0005829">
    <property type="term" value="C:cytosol"/>
    <property type="evidence" value="ECO:0007669"/>
    <property type="project" value="TreeGrafter"/>
</dbReference>